<protein>
    <recommendedName>
        <fullName evidence="3">Ubiquitin-conjugating enzyme E2C-binding protein</fullName>
    </recommendedName>
</protein>
<dbReference type="PANTHER" id="PTHR31531">
    <property type="entry name" value="E3 UBIQUITIN-PROTEIN LIGASE E3D FAMILY MEMBER"/>
    <property type="match status" value="1"/>
</dbReference>
<gene>
    <name evidence="1" type="ORF">TEA_019309</name>
</gene>
<dbReference type="GO" id="GO:0006513">
    <property type="term" value="P:protein monoubiquitination"/>
    <property type="evidence" value="ECO:0007669"/>
    <property type="project" value="TreeGrafter"/>
</dbReference>
<dbReference type="GO" id="GO:0061630">
    <property type="term" value="F:ubiquitin protein ligase activity"/>
    <property type="evidence" value="ECO:0007669"/>
    <property type="project" value="TreeGrafter"/>
</dbReference>
<reference evidence="1 2" key="1">
    <citation type="journal article" date="2018" name="Proc. Natl. Acad. Sci. U.S.A.">
        <title>Draft genome sequence of Camellia sinensis var. sinensis provides insights into the evolution of the tea genome and tea quality.</title>
        <authorList>
            <person name="Wei C."/>
            <person name="Yang H."/>
            <person name="Wang S."/>
            <person name="Zhao J."/>
            <person name="Liu C."/>
            <person name="Gao L."/>
            <person name="Xia E."/>
            <person name="Lu Y."/>
            <person name="Tai Y."/>
            <person name="She G."/>
            <person name="Sun J."/>
            <person name="Cao H."/>
            <person name="Tong W."/>
            <person name="Gao Q."/>
            <person name="Li Y."/>
            <person name="Deng W."/>
            <person name="Jiang X."/>
            <person name="Wang W."/>
            <person name="Chen Q."/>
            <person name="Zhang S."/>
            <person name="Li H."/>
            <person name="Wu J."/>
            <person name="Wang P."/>
            <person name="Li P."/>
            <person name="Shi C."/>
            <person name="Zheng F."/>
            <person name="Jian J."/>
            <person name="Huang B."/>
            <person name="Shan D."/>
            <person name="Shi M."/>
            <person name="Fang C."/>
            <person name="Yue Y."/>
            <person name="Li F."/>
            <person name="Li D."/>
            <person name="Wei S."/>
            <person name="Han B."/>
            <person name="Jiang C."/>
            <person name="Yin Y."/>
            <person name="Xia T."/>
            <person name="Zhang Z."/>
            <person name="Bennetzen J.L."/>
            <person name="Zhao S."/>
            <person name="Wan X."/>
        </authorList>
    </citation>
    <scope>NUCLEOTIDE SEQUENCE [LARGE SCALE GENOMIC DNA]</scope>
    <source>
        <strain evidence="2">cv. Shuchazao</strain>
        <tissue evidence="1">Leaf</tissue>
    </source>
</reference>
<proteinExistence type="predicted"/>
<name>A0A4V3WK62_CAMSN</name>
<evidence type="ECO:0000313" key="2">
    <source>
        <dbReference type="Proteomes" id="UP000306102"/>
    </source>
</evidence>
<accession>A0A4V3WK62</accession>
<dbReference type="GO" id="GO:0031624">
    <property type="term" value="F:ubiquitin conjugating enzyme binding"/>
    <property type="evidence" value="ECO:0007669"/>
    <property type="project" value="TreeGrafter"/>
</dbReference>
<dbReference type="GO" id="GO:0005634">
    <property type="term" value="C:nucleus"/>
    <property type="evidence" value="ECO:0007669"/>
    <property type="project" value="TreeGrafter"/>
</dbReference>
<keyword evidence="2" id="KW-1185">Reference proteome</keyword>
<dbReference type="GO" id="GO:0030332">
    <property type="term" value="F:cyclin binding"/>
    <property type="evidence" value="ECO:0007669"/>
    <property type="project" value="TreeGrafter"/>
</dbReference>
<dbReference type="GO" id="GO:0051865">
    <property type="term" value="P:protein autoubiquitination"/>
    <property type="evidence" value="ECO:0007669"/>
    <property type="project" value="TreeGrafter"/>
</dbReference>
<dbReference type="GO" id="GO:0000209">
    <property type="term" value="P:protein polyubiquitination"/>
    <property type="evidence" value="ECO:0007669"/>
    <property type="project" value="TreeGrafter"/>
</dbReference>
<dbReference type="EMBL" id="SDRB02011897">
    <property type="protein sequence ID" value="THF99626.1"/>
    <property type="molecule type" value="Genomic_DNA"/>
</dbReference>
<evidence type="ECO:0000313" key="1">
    <source>
        <dbReference type="EMBL" id="THF99626.1"/>
    </source>
</evidence>
<comment type="caution">
    <text evidence="1">The sequence shown here is derived from an EMBL/GenBank/DDBJ whole genome shotgun (WGS) entry which is preliminary data.</text>
</comment>
<evidence type="ECO:0008006" key="3">
    <source>
        <dbReference type="Google" id="ProtNLM"/>
    </source>
</evidence>
<dbReference type="Proteomes" id="UP000306102">
    <property type="component" value="Unassembled WGS sequence"/>
</dbReference>
<organism evidence="1 2">
    <name type="scientific">Camellia sinensis var. sinensis</name>
    <name type="common">China tea</name>
    <dbReference type="NCBI Taxonomy" id="542762"/>
    <lineage>
        <taxon>Eukaryota</taxon>
        <taxon>Viridiplantae</taxon>
        <taxon>Streptophyta</taxon>
        <taxon>Embryophyta</taxon>
        <taxon>Tracheophyta</taxon>
        <taxon>Spermatophyta</taxon>
        <taxon>Magnoliopsida</taxon>
        <taxon>eudicotyledons</taxon>
        <taxon>Gunneridae</taxon>
        <taxon>Pentapetalae</taxon>
        <taxon>asterids</taxon>
        <taxon>Ericales</taxon>
        <taxon>Theaceae</taxon>
        <taxon>Camellia</taxon>
    </lineage>
</organism>
<dbReference type="AlphaFoldDB" id="A0A4V3WK62"/>
<dbReference type="GO" id="GO:0043161">
    <property type="term" value="P:proteasome-mediated ubiquitin-dependent protein catabolic process"/>
    <property type="evidence" value="ECO:0007669"/>
    <property type="project" value="TreeGrafter"/>
</dbReference>
<dbReference type="GO" id="GO:0000151">
    <property type="term" value="C:ubiquitin ligase complex"/>
    <property type="evidence" value="ECO:0007669"/>
    <property type="project" value="TreeGrafter"/>
</dbReference>
<dbReference type="GO" id="GO:0005829">
    <property type="term" value="C:cytosol"/>
    <property type="evidence" value="ECO:0007669"/>
    <property type="project" value="TreeGrafter"/>
</dbReference>
<sequence>MSSELRASENPRKWRFTWEAQSHIPTLKLFLFNPNTKPSILCKNLKVELVLEQSLLRVSWSESESESEVFLGVPLPRVLIDAESPVQFRALDDHVEVKLVLLLPVDHPIVANFDSVLSLSEDESNRGNTLSDDHRVLSMDSDLQSLSSMGGVRFYCRSCSTQLTRSLRFFAELPSTDWREVADNWFGACCCSFGGISEKLVTSYANSYTSAAGMCLLSTTLVVLCKDDLVGCKFPCSHRNQKCESEADFNGHDCLTKTMPDYGCNHGRLVCCDNKKDSTLHFNGNLSCSDPKEDSLTANLECQVFEKVINGKKDDLSANLECQVFEKVINGENSSCMFPALEFSKCVLSASGCCGDSASLLTRKLEDCLLETSGTSLEQTPTTNFELLANQKSLLNGFLGDVFMAKPSYLSKEVRWVEFLCPQCSCLLGAYPSGDGHAPLDGGIRLFKCYISTCLPVGGSKDLFRKYSLEKMFTNQLLENAEHELSFRTVVRDLQTGSAMLQIVLLNSNSFHCNSYCFGTDNKTEPVGKVDLFPAIKVLFLDCSSCSESQLRMIEEWVTKKQADEVYMLAHQIKELTKCLDSGQDMFPLSHTFLQGVAQDEHVVLLGDSVEAVTALVIDDMTGAHLERD</sequence>
<dbReference type="PANTHER" id="PTHR31531:SF2">
    <property type="entry name" value="E3 UBIQUITIN-PROTEIN LIGASE E3D"/>
    <property type="match status" value="1"/>
</dbReference>
<dbReference type="InterPro" id="IPR019193">
    <property type="entry name" value="UBQ-conj_enz_E2-bd_prot"/>
</dbReference>
<dbReference type="STRING" id="542762.A0A4V3WK62"/>